<dbReference type="Proteomes" id="UP000294933">
    <property type="component" value="Unassembled WGS sequence"/>
</dbReference>
<evidence type="ECO:0000313" key="1">
    <source>
        <dbReference type="EMBL" id="TDL25508.1"/>
    </source>
</evidence>
<keyword evidence="2" id="KW-1185">Reference proteome</keyword>
<accession>A0A4Y7QE86</accession>
<gene>
    <name evidence="1" type="ORF">BD410DRAFT_595922</name>
</gene>
<sequence length="95" mass="10720">MVMKQISKTTCACTNFLRQTLPGPHNARQRDAVFQRLAPRVPQWRSINHPNVARFLGLWDMPSGLAVVTANYENGDILAYVNTQRDVDPLPLVCD</sequence>
<evidence type="ECO:0000313" key="2">
    <source>
        <dbReference type="Proteomes" id="UP000294933"/>
    </source>
</evidence>
<dbReference type="EMBL" id="ML170163">
    <property type="protein sequence ID" value="TDL25508.1"/>
    <property type="molecule type" value="Genomic_DNA"/>
</dbReference>
<evidence type="ECO:0008006" key="3">
    <source>
        <dbReference type="Google" id="ProtNLM"/>
    </source>
</evidence>
<dbReference type="VEuPathDB" id="FungiDB:BD410DRAFT_595922"/>
<name>A0A4Y7QE86_9AGAM</name>
<protein>
    <recommendedName>
        <fullName evidence="3">Serine-threonine/tyrosine-protein kinase catalytic domain-containing protein</fullName>
    </recommendedName>
</protein>
<dbReference type="AlphaFoldDB" id="A0A4Y7QE86"/>
<proteinExistence type="predicted"/>
<reference evidence="1 2" key="1">
    <citation type="submission" date="2018-06" db="EMBL/GenBank/DDBJ databases">
        <title>A transcriptomic atlas of mushroom development highlights an independent origin of complex multicellularity.</title>
        <authorList>
            <consortium name="DOE Joint Genome Institute"/>
            <person name="Krizsan K."/>
            <person name="Almasi E."/>
            <person name="Merenyi Z."/>
            <person name="Sahu N."/>
            <person name="Viragh M."/>
            <person name="Koszo T."/>
            <person name="Mondo S."/>
            <person name="Kiss B."/>
            <person name="Balint B."/>
            <person name="Kues U."/>
            <person name="Barry K."/>
            <person name="Hegedus J.C."/>
            <person name="Henrissat B."/>
            <person name="Johnson J."/>
            <person name="Lipzen A."/>
            <person name="Ohm R."/>
            <person name="Nagy I."/>
            <person name="Pangilinan J."/>
            <person name="Yan J."/>
            <person name="Xiong Y."/>
            <person name="Grigoriev I.V."/>
            <person name="Hibbett D.S."/>
            <person name="Nagy L.G."/>
        </authorList>
    </citation>
    <scope>NUCLEOTIDE SEQUENCE [LARGE SCALE GENOMIC DNA]</scope>
    <source>
        <strain evidence="1 2">SZMC22713</strain>
    </source>
</reference>
<organism evidence="1 2">
    <name type="scientific">Rickenella mellea</name>
    <dbReference type="NCBI Taxonomy" id="50990"/>
    <lineage>
        <taxon>Eukaryota</taxon>
        <taxon>Fungi</taxon>
        <taxon>Dikarya</taxon>
        <taxon>Basidiomycota</taxon>
        <taxon>Agaricomycotina</taxon>
        <taxon>Agaricomycetes</taxon>
        <taxon>Hymenochaetales</taxon>
        <taxon>Rickenellaceae</taxon>
        <taxon>Rickenella</taxon>
    </lineage>
</organism>